<keyword evidence="7" id="KW-1185">Reference proteome</keyword>
<dbReference type="AlphaFoldDB" id="A0AAE0AHG2"/>
<keyword evidence="3" id="KW-0863">Zinc-finger</keyword>
<dbReference type="InterPro" id="IPR044604">
    <property type="entry name" value="FLZ12/13/14"/>
</dbReference>
<accession>A0AAE0AHG2</accession>
<reference evidence="6" key="1">
    <citation type="journal article" date="2023" name="Plant J.">
        <title>Genome sequences and population genomics provide insights into the demographic history, inbreeding, and mutation load of two 'living fossil' tree species of Dipteronia.</title>
        <authorList>
            <person name="Feng Y."/>
            <person name="Comes H.P."/>
            <person name="Chen J."/>
            <person name="Zhu S."/>
            <person name="Lu R."/>
            <person name="Zhang X."/>
            <person name="Li P."/>
            <person name="Qiu J."/>
            <person name="Olsen K.M."/>
            <person name="Qiu Y."/>
        </authorList>
    </citation>
    <scope>NUCLEOTIDE SEQUENCE</scope>
    <source>
        <strain evidence="6">NBL</strain>
    </source>
</reference>
<sequence>MKKLNLHLYISKTHQHIYIIFSLSQFPFHSDFSFLIGEQSPHNILLLVMLGKRPRPMISKLSALLVSGNRAGFLDVGSSPRSPFELKIQSPRSLKHYDVGGVGLGIVAALDHGGGCENLTKFSVCSSGLNRSSPIPVSSGKNCDRCIRGGGGGGDFEEMESLEDYTYVTCHAGPNKTSTKVYYDGVDQTNTKKGFHNNNKKSPKTTTFVDEFSAYPTSEFLSSCHLCSKKLHGKDIYMYRGEKAFCSTECRSRQIMMDERKEQCRSDVSRSVDVSSSPYTRDQIFSTGILAI</sequence>
<feature type="domain" description="FLZ-type" evidence="5">
    <location>
        <begin position="219"/>
        <end position="262"/>
    </location>
</feature>
<comment type="similarity">
    <text evidence="1">Belongs to the FLZ family.</text>
</comment>
<keyword evidence="2" id="KW-0479">Metal-binding</keyword>
<proteinExistence type="inferred from homology"/>
<keyword evidence="3" id="KW-0862">Zinc</keyword>
<dbReference type="GO" id="GO:0008270">
    <property type="term" value="F:zinc ion binding"/>
    <property type="evidence" value="ECO:0007669"/>
    <property type="project" value="UniProtKB-KW"/>
</dbReference>
<protein>
    <recommendedName>
        <fullName evidence="5">FLZ-type domain-containing protein</fullName>
    </recommendedName>
</protein>
<evidence type="ECO:0000259" key="5">
    <source>
        <dbReference type="PROSITE" id="PS51795"/>
    </source>
</evidence>
<evidence type="ECO:0000313" key="7">
    <source>
        <dbReference type="Proteomes" id="UP001281410"/>
    </source>
</evidence>
<dbReference type="Pfam" id="PF04570">
    <property type="entry name" value="zf-FLZ"/>
    <property type="match status" value="1"/>
</dbReference>
<evidence type="ECO:0000256" key="4">
    <source>
        <dbReference type="PROSITE-ProRule" id="PRU01131"/>
    </source>
</evidence>
<dbReference type="InterPro" id="IPR007650">
    <property type="entry name" value="Zf-FLZ_dom"/>
</dbReference>
<evidence type="ECO:0000313" key="6">
    <source>
        <dbReference type="EMBL" id="KAK3213357.1"/>
    </source>
</evidence>
<comment type="caution">
    <text evidence="6">The sequence shown here is derived from an EMBL/GenBank/DDBJ whole genome shotgun (WGS) entry which is preliminary data.</text>
</comment>
<evidence type="ECO:0000256" key="1">
    <source>
        <dbReference type="ARBA" id="ARBA00009374"/>
    </source>
</evidence>
<evidence type="ECO:0000256" key="3">
    <source>
        <dbReference type="ARBA" id="ARBA00022771"/>
    </source>
</evidence>
<organism evidence="6 7">
    <name type="scientific">Dipteronia sinensis</name>
    <dbReference type="NCBI Taxonomy" id="43782"/>
    <lineage>
        <taxon>Eukaryota</taxon>
        <taxon>Viridiplantae</taxon>
        <taxon>Streptophyta</taxon>
        <taxon>Embryophyta</taxon>
        <taxon>Tracheophyta</taxon>
        <taxon>Spermatophyta</taxon>
        <taxon>Magnoliopsida</taxon>
        <taxon>eudicotyledons</taxon>
        <taxon>Gunneridae</taxon>
        <taxon>Pentapetalae</taxon>
        <taxon>rosids</taxon>
        <taxon>malvids</taxon>
        <taxon>Sapindales</taxon>
        <taxon>Sapindaceae</taxon>
        <taxon>Hippocastanoideae</taxon>
        <taxon>Acereae</taxon>
        <taxon>Dipteronia</taxon>
    </lineage>
</organism>
<name>A0AAE0AHG2_9ROSI</name>
<feature type="zinc finger region" description="FLZ-type" evidence="4">
    <location>
        <begin position="219"/>
        <end position="262"/>
    </location>
</feature>
<dbReference type="PROSITE" id="PS51795">
    <property type="entry name" value="ZF_FLZ"/>
    <property type="match status" value="1"/>
</dbReference>
<gene>
    <name evidence="6" type="ORF">Dsin_018063</name>
</gene>
<dbReference type="PANTHER" id="PTHR47208:SF5">
    <property type="entry name" value="FCS-LIKE ZINC FINGER 12-RELATED"/>
    <property type="match status" value="1"/>
</dbReference>
<dbReference type="Proteomes" id="UP001281410">
    <property type="component" value="Unassembled WGS sequence"/>
</dbReference>
<dbReference type="EMBL" id="JANJYJ010000005">
    <property type="protein sequence ID" value="KAK3213357.1"/>
    <property type="molecule type" value="Genomic_DNA"/>
</dbReference>
<dbReference type="PANTHER" id="PTHR47208">
    <property type="entry name" value="OS02G0174800 PROTEIN"/>
    <property type="match status" value="1"/>
</dbReference>
<evidence type="ECO:0000256" key="2">
    <source>
        <dbReference type="ARBA" id="ARBA00022723"/>
    </source>
</evidence>